<feature type="transmembrane region" description="Helical" evidence="1">
    <location>
        <begin position="461"/>
        <end position="483"/>
    </location>
</feature>
<dbReference type="AlphaFoldDB" id="A0A2T2WK85"/>
<reference evidence="2 3" key="1">
    <citation type="journal article" date="2014" name="BMC Genomics">
        <title>Comparison of environmental and isolate Sulfobacillus genomes reveals diverse carbon, sulfur, nitrogen, and hydrogen metabolisms.</title>
        <authorList>
            <person name="Justice N.B."/>
            <person name="Norman A."/>
            <person name="Brown C.T."/>
            <person name="Singh A."/>
            <person name="Thomas B.C."/>
            <person name="Banfield J.F."/>
        </authorList>
    </citation>
    <scope>NUCLEOTIDE SEQUENCE [LARGE SCALE GENOMIC DNA]</scope>
    <source>
        <strain evidence="2">AMDSBA3</strain>
    </source>
</reference>
<keyword evidence="1" id="KW-0472">Membrane</keyword>
<accession>A0A2T2WK85</accession>
<gene>
    <name evidence="2" type="ORF">C7B45_06170</name>
</gene>
<evidence type="ECO:0000313" key="3">
    <source>
        <dbReference type="Proteomes" id="UP000241848"/>
    </source>
</evidence>
<keyword evidence="1" id="KW-1133">Transmembrane helix</keyword>
<proteinExistence type="predicted"/>
<feature type="transmembrane region" description="Helical" evidence="1">
    <location>
        <begin position="428"/>
        <end position="449"/>
    </location>
</feature>
<organism evidence="2 3">
    <name type="scientific">Sulfobacillus acidophilus</name>
    <dbReference type="NCBI Taxonomy" id="53633"/>
    <lineage>
        <taxon>Bacteria</taxon>
        <taxon>Bacillati</taxon>
        <taxon>Bacillota</taxon>
        <taxon>Clostridia</taxon>
        <taxon>Eubacteriales</taxon>
        <taxon>Clostridiales Family XVII. Incertae Sedis</taxon>
        <taxon>Sulfobacillus</taxon>
    </lineage>
</organism>
<feature type="transmembrane region" description="Helical" evidence="1">
    <location>
        <begin position="181"/>
        <end position="206"/>
    </location>
</feature>
<evidence type="ECO:0000313" key="2">
    <source>
        <dbReference type="EMBL" id="PSR22635.1"/>
    </source>
</evidence>
<evidence type="ECO:0000256" key="1">
    <source>
        <dbReference type="SAM" id="Phobius"/>
    </source>
</evidence>
<feature type="transmembrane region" description="Helical" evidence="1">
    <location>
        <begin position="6"/>
        <end position="26"/>
    </location>
</feature>
<feature type="transmembrane region" description="Helical" evidence="1">
    <location>
        <begin position="403"/>
        <end position="422"/>
    </location>
</feature>
<feature type="transmembrane region" description="Helical" evidence="1">
    <location>
        <begin position="294"/>
        <end position="320"/>
    </location>
</feature>
<keyword evidence="1" id="KW-0812">Transmembrane</keyword>
<dbReference type="EMBL" id="PXYV01000014">
    <property type="protein sequence ID" value="PSR22635.1"/>
    <property type="molecule type" value="Genomic_DNA"/>
</dbReference>
<feature type="transmembrane region" description="Helical" evidence="1">
    <location>
        <begin position="238"/>
        <end position="258"/>
    </location>
</feature>
<comment type="caution">
    <text evidence="2">The sequence shown here is derived from an EMBL/GenBank/DDBJ whole genome shotgun (WGS) entry which is preliminary data.</text>
</comment>
<feature type="transmembrane region" description="Helical" evidence="1">
    <location>
        <begin position="212"/>
        <end position="231"/>
    </location>
</feature>
<protein>
    <submittedName>
        <fullName evidence="2">Uncharacterized protein</fullName>
    </submittedName>
</protein>
<name>A0A2T2WK85_9FIRM</name>
<feature type="transmembrane region" description="Helical" evidence="1">
    <location>
        <begin position="326"/>
        <end position="345"/>
    </location>
</feature>
<feature type="transmembrane region" description="Helical" evidence="1">
    <location>
        <begin position="130"/>
        <end position="147"/>
    </location>
</feature>
<feature type="transmembrane region" description="Helical" evidence="1">
    <location>
        <begin position="63"/>
        <end position="81"/>
    </location>
</feature>
<dbReference type="Proteomes" id="UP000241848">
    <property type="component" value="Unassembled WGS sequence"/>
</dbReference>
<feature type="transmembrane region" description="Helical" evidence="1">
    <location>
        <begin position="38"/>
        <end position="57"/>
    </location>
</feature>
<sequence>MWDSVIGELHMLVAALLMFVVLPRWAMRGVTPSGNLMASSLSVGLSFWIVMVTLLGYLDSVRYSVLFVVALFGLVAGLRLMPARPDGETKASSGRMRLWDVMEHPFVAIWATLTNLWHQTLRVVQHFFGSYGWIGSALVLSAMLWALSAGALPWLRQVGPGTPDGYTNLLRIASLASNAGLYSAGAAPTGVGALGAALVTAFFLPPLNALRFMYPLADLFTVLAAGMLAYQVTRSRRIAALVMFVVSVSSIIHLGLPITMESPLAMHWADVLVLLACSESMAWKDSHARVHRVLTGLALLGASLTSPPQALVGVFVIGFVCLDGGWSAIIWAFLGWVLGCVPLAVGMLQGQPLRPDGWLLAGFPVIHPIWAHPWSSLDWLIGAGIVVALINSVRAVPPLSRHLAWAIGGLALLSVFFDQDSFIASMLVWSGLLSLLVLIAVADTVLVPLFDQFRSRLERELFLVAAAVAATLLPAQAPTLYAYDVPLASATTLRIEQSFPPYEWTIVSPVNQYSEVLTRGWQEELSTFVRTYTLKQAKNPRYRMRTDLRHPILTPDVFLFVEPRLYPSDRPITRRDLTLPIAHGTATYRGPSLAAVESRAYYWAMAYLKAHPRSSAIYVHSPNLMVLWIRQ</sequence>
<feature type="transmembrane region" description="Helical" evidence="1">
    <location>
        <begin position="379"/>
        <end position="396"/>
    </location>
</feature>